<dbReference type="KEGG" id="nano:G5V58_16505"/>
<dbReference type="EMBL" id="CP049257">
    <property type="protein sequence ID" value="QIG44160.1"/>
    <property type="molecule type" value="Genomic_DNA"/>
</dbReference>
<gene>
    <name evidence="3" type="ORF">G5V58_16505</name>
</gene>
<dbReference type="PANTHER" id="PTHR21666:SF270">
    <property type="entry name" value="MUREIN HYDROLASE ACTIVATOR ENVC"/>
    <property type="match status" value="1"/>
</dbReference>
<feature type="compositionally biased region" description="Gly residues" evidence="1">
    <location>
        <begin position="129"/>
        <end position="144"/>
    </location>
</feature>
<dbReference type="SUPFAM" id="SSF51261">
    <property type="entry name" value="Duplicated hybrid motif"/>
    <property type="match status" value="1"/>
</dbReference>
<accession>A0A6G6WGI1</accession>
<dbReference type="GO" id="GO:0004222">
    <property type="term" value="F:metalloendopeptidase activity"/>
    <property type="evidence" value="ECO:0007669"/>
    <property type="project" value="TreeGrafter"/>
</dbReference>
<dbReference type="PANTHER" id="PTHR21666">
    <property type="entry name" value="PEPTIDASE-RELATED"/>
    <property type="match status" value="1"/>
</dbReference>
<dbReference type="CDD" id="cd12797">
    <property type="entry name" value="M23_peptidase"/>
    <property type="match status" value="1"/>
</dbReference>
<dbReference type="InterPro" id="IPR050570">
    <property type="entry name" value="Cell_wall_metabolism_enzyme"/>
</dbReference>
<evidence type="ECO:0000313" key="3">
    <source>
        <dbReference type="EMBL" id="QIG44160.1"/>
    </source>
</evidence>
<evidence type="ECO:0000256" key="1">
    <source>
        <dbReference type="SAM" id="MobiDB-lite"/>
    </source>
</evidence>
<dbReference type="Proteomes" id="UP000502996">
    <property type="component" value="Chromosome"/>
</dbReference>
<keyword evidence="4" id="KW-1185">Reference proteome</keyword>
<dbReference type="InterPro" id="IPR011055">
    <property type="entry name" value="Dup_hybrid_motif"/>
</dbReference>
<dbReference type="AlphaFoldDB" id="A0A6G6WGI1"/>
<reference evidence="3 4" key="1">
    <citation type="submission" date="2020-02" db="EMBL/GenBank/DDBJ databases">
        <title>Full genome sequence of Nocardioides sp. R-3366.</title>
        <authorList>
            <person name="Im W.-T."/>
        </authorList>
    </citation>
    <scope>NUCLEOTIDE SEQUENCE [LARGE SCALE GENOMIC DNA]</scope>
    <source>
        <strain evidence="3 4">R-3366</strain>
    </source>
</reference>
<organism evidence="3 4">
    <name type="scientific">Nocardioides anomalus</name>
    <dbReference type="NCBI Taxonomy" id="2712223"/>
    <lineage>
        <taxon>Bacteria</taxon>
        <taxon>Bacillati</taxon>
        <taxon>Actinomycetota</taxon>
        <taxon>Actinomycetes</taxon>
        <taxon>Propionibacteriales</taxon>
        <taxon>Nocardioidaceae</taxon>
        <taxon>Nocardioides</taxon>
    </lineage>
</organism>
<dbReference type="RefSeq" id="WP_165235065.1">
    <property type="nucleotide sequence ID" value="NZ_CP049257.1"/>
</dbReference>
<sequence length="331" mass="34178">MPETSTYVGRRRAAAPEPTALDTGTIERVLSELEPADQTTSFEHEPTAQLPMLRAEPTTTTSTHGGGGKRRATRTSGRGPLFKGLPSAPVLLGIAALALSVGGAVTVGDPQPASTGTTTAVPHAASALGGTGGQGQVLSRGGGSVTRDSSRDAQADAAGAQLKDAAEALAQQRDGALKDLANKTESYAKVIAKDNWGYPLEPVILTARFGQYGLWSSYHTGLDFNGETGDQIHAIANGTVISAQYDGSYGNKTVVQLEDGTELWYCHQSAFLVSPGDTITRGEVIGLVGATGHVTGSHLHVEVRPGGGDPVDPYPAMQQHGLFLGSEAQPG</sequence>
<evidence type="ECO:0000259" key="2">
    <source>
        <dbReference type="Pfam" id="PF01551"/>
    </source>
</evidence>
<dbReference type="InterPro" id="IPR016047">
    <property type="entry name" value="M23ase_b-sheet_dom"/>
</dbReference>
<proteinExistence type="predicted"/>
<feature type="region of interest" description="Disordered" evidence="1">
    <location>
        <begin position="1"/>
        <end position="81"/>
    </location>
</feature>
<name>A0A6G6WGI1_9ACTN</name>
<feature type="region of interest" description="Disordered" evidence="1">
    <location>
        <begin position="125"/>
        <end position="159"/>
    </location>
</feature>
<evidence type="ECO:0000313" key="4">
    <source>
        <dbReference type="Proteomes" id="UP000502996"/>
    </source>
</evidence>
<dbReference type="Pfam" id="PF01551">
    <property type="entry name" value="Peptidase_M23"/>
    <property type="match status" value="1"/>
</dbReference>
<dbReference type="Gene3D" id="2.70.70.10">
    <property type="entry name" value="Glucose Permease (Domain IIA)"/>
    <property type="match status" value="1"/>
</dbReference>
<feature type="domain" description="M23ase beta-sheet core" evidence="2">
    <location>
        <begin position="218"/>
        <end position="313"/>
    </location>
</feature>
<protein>
    <submittedName>
        <fullName evidence="3">M23 family metallopeptidase</fullName>
    </submittedName>
</protein>